<dbReference type="InterPro" id="IPR011990">
    <property type="entry name" value="TPR-like_helical_dom_sf"/>
</dbReference>
<comment type="caution">
    <text evidence="4">The sequence shown here is derived from an EMBL/GenBank/DDBJ whole genome shotgun (WGS) entry which is preliminary data.</text>
</comment>
<reference evidence="4 5" key="1">
    <citation type="submission" date="2019-02" db="EMBL/GenBank/DDBJ databases">
        <title>Arundinibacter roseus gen. nov., sp. nov., a new member of the family Cytophagaceae.</title>
        <authorList>
            <person name="Szuroczki S."/>
            <person name="Khayer B."/>
            <person name="Sproer C."/>
            <person name="Toumi M."/>
            <person name="Szabo A."/>
            <person name="Felfoldi T."/>
            <person name="Schumann P."/>
            <person name="Toth E."/>
        </authorList>
    </citation>
    <scope>NUCLEOTIDE SEQUENCE [LARGE SCALE GENOMIC DNA]</scope>
    <source>
        <strain evidence="4 5">DMA-k-7a</strain>
    </source>
</reference>
<evidence type="ECO:0000259" key="3">
    <source>
        <dbReference type="PROSITE" id="PS51781"/>
    </source>
</evidence>
<evidence type="ECO:0000256" key="1">
    <source>
        <dbReference type="SAM" id="Phobius"/>
    </source>
</evidence>
<feature type="chain" id="PRO_5020929160" description="SH3b domain-containing protein" evidence="2">
    <location>
        <begin position="28"/>
        <end position="244"/>
    </location>
</feature>
<keyword evidence="1" id="KW-1133">Transmembrane helix</keyword>
<protein>
    <recommendedName>
        <fullName evidence="3">SH3b domain-containing protein</fullName>
    </recommendedName>
</protein>
<dbReference type="OrthoDB" id="977366at2"/>
<dbReference type="InterPro" id="IPR003646">
    <property type="entry name" value="SH3-like_bac-type"/>
</dbReference>
<gene>
    <name evidence="4" type="ORF">EZE20_07650</name>
</gene>
<accession>A0A4R4KJC0</accession>
<dbReference type="SMART" id="SM00287">
    <property type="entry name" value="SH3b"/>
    <property type="match status" value="1"/>
</dbReference>
<sequence>MQILRNKYLVLLSLLAFFSAICDALFAQDSALNVADSLFTIGKYSQAEKIYEKNFKNSEKYNPNVLIKLSFLAEKANDPGKTLYYLSLLSQIKPTISLFEKMNQIAEMNQLDGYIFNDLSYFMVFYRRYGGYIPILLLSLGLYVVVVMVIKVRSGEWIQRRHKIAVFMYLIALLGLLNIPANYTTGVVKTERTFMRGFPSSAAPVVEVIQKGNKLTIIGNRDRWKRVIWDGEIGYIRENDLWAL</sequence>
<keyword evidence="2" id="KW-0732">Signal</keyword>
<dbReference type="PROSITE" id="PS51781">
    <property type="entry name" value="SH3B"/>
    <property type="match status" value="1"/>
</dbReference>
<organism evidence="4 5">
    <name type="scientific">Arundinibacter roseus</name>
    <dbReference type="NCBI Taxonomy" id="2070510"/>
    <lineage>
        <taxon>Bacteria</taxon>
        <taxon>Pseudomonadati</taxon>
        <taxon>Bacteroidota</taxon>
        <taxon>Cytophagia</taxon>
        <taxon>Cytophagales</taxon>
        <taxon>Spirosomataceae</taxon>
        <taxon>Arundinibacter</taxon>
    </lineage>
</organism>
<dbReference type="EMBL" id="SMJU01000004">
    <property type="protein sequence ID" value="TDB66982.1"/>
    <property type="molecule type" value="Genomic_DNA"/>
</dbReference>
<dbReference type="Pfam" id="PF08239">
    <property type="entry name" value="SH3_3"/>
    <property type="match status" value="1"/>
</dbReference>
<keyword evidence="1" id="KW-0812">Transmembrane</keyword>
<keyword evidence="1" id="KW-0472">Membrane</keyword>
<proteinExistence type="predicted"/>
<name>A0A4R4KJC0_9BACT</name>
<evidence type="ECO:0000256" key="2">
    <source>
        <dbReference type="SAM" id="SignalP"/>
    </source>
</evidence>
<dbReference type="Gene3D" id="2.30.30.40">
    <property type="entry name" value="SH3 Domains"/>
    <property type="match status" value="1"/>
</dbReference>
<dbReference type="RefSeq" id="WP_132116169.1">
    <property type="nucleotide sequence ID" value="NZ_SMJU01000004.1"/>
</dbReference>
<dbReference type="Proteomes" id="UP000295706">
    <property type="component" value="Unassembled WGS sequence"/>
</dbReference>
<keyword evidence="5" id="KW-1185">Reference proteome</keyword>
<feature type="signal peptide" evidence="2">
    <location>
        <begin position="1"/>
        <end position="27"/>
    </location>
</feature>
<feature type="transmembrane region" description="Helical" evidence="1">
    <location>
        <begin position="129"/>
        <end position="152"/>
    </location>
</feature>
<feature type="domain" description="SH3b" evidence="3">
    <location>
        <begin position="183"/>
        <end position="244"/>
    </location>
</feature>
<feature type="transmembrane region" description="Helical" evidence="1">
    <location>
        <begin position="164"/>
        <end position="183"/>
    </location>
</feature>
<evidence type="ECO:0000313" key="5">
    <source>
        <dbReference type="Proteomes" id="UP000295706"/>
    </source>
</evidence>
<dbReference type="SUPFAM" id="SSF48452">
    <property type="entry name" value="TPR-like"/>
    <property type="match status" value="1"/>
</dbReference>
<evidence type="ECO:0000313" key="4">
    <source>
        <dbReference type="EMBL" id="TDB66982.1"/>
    </source>
</evidence>
<dbReference type="AlphaFoldDB" id="A0A4R4KJC0"/>